<dbReference type="Proteomes" id="UP000001529">
    <property type="component" value="Chromosome X"/>
</dbReference>
<proteinExistence type="predicted"/>
<sequence>MRRHRTAQNGEADSLQEQFRKERRQLERIFQCNVSATGLSESNKDGLFPQRQVFDRSIHNAKVAGKNVWWIAGKLAQAQDDEKMERRYAVKKKNESAGETFAVGTRGRKPLCRE</sequence>
<reference evidence="2" key="1">
    <citation type="submission" date="2013-04" db="EMBL/GenBank/DDBJ databases">
        <authorList>
            <person name="Sibley D."/>
            <person name="Venepally P."/>
            <person name="Karamycheva S."/>
            <person name="Hadjithomas M."/>
            <person name="Khan A."/>
            <person name="Brunk B."/>
            <person name="Roos D."/>
            <person name="Caler E."/>
            <person name="Lorenzi H."/>
        </authorList>
    </citation>
    <scope>NUCLEOTIDE SEQUENCE [LARGE SCALE GENOMIC DNA]</scope>
    <source>
        <strain evidence="2">ME49</strain>
    </source>
</reference>
<accession>S8EVX1</accession>
<protein>
    <submittedName>
        <fullName evidence="2">Uncharacterized protein</fullName>
    </submittedName>
</protein>
<gene>
    <name evidence="2" type="ORF">TGME49_214860</name>
</gene>
<dbReference type="KEGG" id="tgo:TGME49_214860"/>
<organism evidence="2 3">
    <name type="scientific">Toxoplasma gondii (strain ATCC 50611 / Me49)</name>
    <dbReference type="NCBI Taxonomy" id="508771"/>
    <lineage>
        <taxon>Eukaryota</taxon>
        <taxon>Sar</taxon>
        <taxon>Alveolata</taxon>
        <taxon>Apicomplexa</taxon>
        <taxon>Conoidasida</taxon>
        <taxon>Coccidia</taxon>
        <taxon>Eucoccidiorida</taxon>
        <taxon>Eimeriorina</taxon>
        <taxon>Sarcocystidae</taxon>
        <taxon>Toxoplasma</taxon>
    </lineage>
</organism>
<name>S8EVX1_TOXGM</name>
<keyword evidence="3" id="KW-1185">Reference proteome</keyword>
<dbReference type="AlphaFoldDB" id="S8EVX1"/>
<dbReference type="HOGENOM" id="CLU_2126104_0_0_1"/>
<dbReference type="EMBL" id="CM002045">
    <property type="protein sequence ID" value="EPT26507.1"/>
    <property type="molecule type" value="Genomic_DNA"/>
</dbReference>
<dbReference type="VEuPathDB" id="ToxoDB:TGME49_214860"/>
<evidence type="ECO:0000313" key="2">
    <source>
        <dbReference type="EMBL" id="EPT26507.1"/>
    </source>
</evidence>
<dbReference type="RefSeq" id="XP_002370807.1">
    <property type="nucleotide sequence ID" value="XM_002370766.1"/>
</dbReference>
<feature type="region of interest" description="Disordered" evidence="1">
    <location>
        <begin position="93"/>
        <end position="114"/>
    </location>
</feature>
<dbReference type="GeneID" id="7900748"/>
<dbReference type="EMBL" id="KE138836">
    <property type="protein sequence ID" value="EPT26507.1"/>
    <property type="molecule type" value="Genomic_DNA"/>
</dbReference>
<evidence type="ECO:0000313" key="3">
    <source>
        <dbReference type="Proteomes" id="UP000001529"/>
    </source>
</evidence>
<evidence type="ECO:0000256" key="1">
    <source>
        <dbReference type="SAM" id="MobiDB-lite"/>
    </source>
</evidence>